<protein>
    <recommendedName>
        <fullName evidence="4">DRBM domain-containing protein</fullName>
    </recommendedName>
</protein>
<comment type="caution">
    <text evidence="5">The sequence shown here is derived from an EMBL/GenBank/DDBJ whole genome shotgun (WGS) entry which is preliminary data.</text>
</comment>
<feature type="region of interest" description="Disordered" evidence="3">
    <location>
        <begin position="1"/>
        <end position="44"/>
    </location>
</feature>
<gene>
    <name evidence="5" type="ORF">ONE63_001613</name>
</gene>
<dbReference type="InterPro" id="IPR014720">
    <property type="entry name" value="dsRBD_dom"/>
</dbReference>
<feature type="domain" description="DRBM" evidence="4">
    <location>
        <begin position="58"/>
        <end position="127"/>
    </location>
</feature>
<dbReference type="SUPFAM" id="SSF54768">
    <property type="entry name" value="dsRNA-binding domain-like"/>
    <property type="match status" value="2"/>
</dbReference>
<dbReference type="GO" id="GO:0005737">
    <property type="term" value="C:cytoplasm"/>
    <property type="evidence" value="ECO:0007669"/>
    <property type="project" value="TreeGrafter"/>
</dbReference>
<feature type="domain" description="DRBM" evidence="4">
    <location>
        <begin position="156"/>
        <end position="224"/>
    </location>
</feature>
<dbReference type="PANTHER" id="PTHR46205:SF3">
    <property type="entry name" value="LOQUACIOUS, ISOFORM B"/>
    <property type="match status" value="1"/>
</dbReference>
<dbReference type="GO" id="GO:0003725">
    <property type="term" value="F:double-stranded RNA binding"/>
    <property type="evidence" value="ECO:0007669"/>
    <property type="project" value="TreeGrafter"/>
</dbReference>
<evidence type="ECO:0000313" key="6">
    <source>
        <dbReference type="Proteomes" id="UP001075354"/>
    </source>
</evidence>
<accession>A0AAV7XGQ5</accession>
<dbReference type="SMART" id="SM00358">
    <property type="entry name" value="DSRM"/>
    <property type="match status" value="3"/>
</dbReference>
<sequence length="386" mass="42321">MSELHEEALDSAAPETIMSTSRASKRAAAAGIPGEDESPEGESKRIKTEATKMACNQTAVAVLQELCMKKKWNPPIYDVIDVTGPSNDPMFEVSVTLCNGIKGVGRGRQKKAAKHEAAKKALALLGERALPDVNIQPAQLPNREPINPHEDIGGCNPVGELQTLCSVKHFPAPLYTLIADVGEPHEKTFTFKCTVSERSAQGTARKKQLAKHIAAQNMLQILQSNLKSILDEIPNDPAVSSMYPPKPKEVPVVTEEVKLKDLEVAQKYKLLKSKDDLPSAPVISPGTRFIDYHRAYAAQLTEYKSLKEKPIIKQEINPLKKLQMIAEELHFKITIASTADNGKKFIVFVHLDTDPPTIQAGHDSNENEATAKAAHNVIEFLDIMST</sequence>
<dbReference type="GO" id="GO:0070578">
    <property type="term" value="C:RISC-loading complex"/>
    <property type="evidence" value="ECO:0007669"/>
    <property type="project" value="TreeGrafter"/>
</dbReference>
<dbReference type="GO" id="GO:0016442">
    <property type="term" value="C:RISC complex"/>
    <property type="evidence" value="ECO:0007669"/>
    <property type="project" value="TreeGrafter"/>
</dbReference>
<dbReference type="GO" id="GO:0035197">
    <property type="term" value="F:siRNA binding"/>
    <property type="evidence" value="ECO:0007669"/>
    <property type="project" value="TreeGrafter"/>
</dbReference>
<organism evidence="5 6">
    <name type="scientific">Megalurothrips usitatus</name>
    <name type="common">bean blossom thrips</name>
    <dbReference type="NCBI Taxonomy" id="439358"/>
    <lineage>
        <taxon>Eukaryota</taxon>
        <taxon>Metazoa</taxon>
        <taxon>Ecdysozoa</taxon>
        <taxon>Arthropoda</taxon>
        <taxon>Hexapoda</taxon>
        <taxon>Insecta</taxon>
        <taxon>Pterygota</taxon>
        <taxon>Neoptera</taxon>
        <taxon>Paraneoptera</taxon>
        <taxon>Thysanoptera</taxon>
        <taxon>Terebrantia</taxon>
        <taxon>Thripoidea</taxon>
        <taxon>Thripidae</taxon>
        <taxon>Megalurothrips</taxon>
    </lineage>
</organism>
<evidence type="ECO:0000256" key="1">
    <source>
        <dbReference type="ARBA" id="ARBA00022884"/>
    </source>
</evidence>
<dbReference type="GO" id="GO:0070920">
    <property type="term" value="P:regulation of regulatory ncRNA processing"/>
    <property type="evidence" value="ECO:0007669"/>
    <property type="project" value="TreeGrafter"/>
</dbReference>
<keyword evidence="1 2" id="KW-0694">RNA-binding</keyword>
<keyword evidence="6" id="KW-1185">Reference proteome</keyword>
<dbReference type="InterPro" id="IPR051247">
    <property type="entry name" value="RLC_Component"/>
</dbReference>
<dbReference type="GO" id="GO:0030422">
    <property type="term" value="P:siRNA processing"/>
    <property type="evidence" value="ECO:0007669"/>
    <property type="project" value="TreeGrafter"/>
</dbReference>
<evidence type="ECO:0000256" key="3">
    <source>
        <dbReference type="SAM" id="MobiDB-lite"/>
    </source>
</evidence>
<proteinExistence type="predicted"/>
<evidence type="ECO:0000259" key="4">
    <source>
        <dbReference type="PROSITE" id="PS50137"/>
    </source>
</evidence>
<dbReference type="Proteomes" id="UP001075354">
    <property type="component" value="Chromosome 10"/>
</dbReference>
<dbReference type="PANTHER" id="PTHR46205">
    <property type="entry name" value="LOQUACIOUS, ISOFORM B"/>
    <property type="match status" value="1"/>
</dbReference>
<evidence type="ECO:0000313" key="5">
    <source>
        <dbReference type="EMBL" id="KAJ1523780.1"/>
    </source>
</evidence>
<evidence type="ECO:0000256" key="2">
    <source>
        <dbReference type="PROSITE-ProRule" id="PRU00266"/>
    </source>
</evidence>
<dbReference type="CDD" id="cd10845">
    <property type="entry name" value="DSRM_RNAse_III_family"/>
    <property type="match status" value="1"/>
</dbReference>
<dbReference type="EMBL" id="JAPTSV010000010">
    <property type="protein sequence ID" value="KAJ1523780.1"/>
    <property type="molecule type" value="Genomic_DNA"/>
</dbReference>
<name>A0AAV7XGQ5_9NEOP</name>
<dbReference type="AlphaFoldDB" id="A0AAV7XGQ5"/>
<dbReference type="Pfam" id="PF00035">
    <property type="entry name" value="dsrm"/>
    <property type="match status" value="2"/>
</dbReference>
<dbReference type="PROSITE" id="PS50137">
    <property type="entry name" value="DS_RBD"/>
    <property type="match status" value="2"/>
</dbReference>
<dbReference type="GO" id="GO:0005634">
    <property type="term" value="C:nucleus"/>
    <property type="evidence" value="ECO:0007669"/>
    <property type="project" value="TreeGrafter"/>
</dbReference>
<reference evidence="5" key="1">
    <citation type="submission" date="2022-12" db="EMBL/GenBank/DDBJ databases">
        <title>Chromosome-level genome assembly of the bean flower thrips Megalurothrips usitatus.</title>
        <authorList>
            <person name="Ma L."/>
            <person name="Liu Q."/>
            <person name="Li H."/>
            <person name="Cai W."/>
        </authorList>
    </citation>
    <scope>NUCLEOTIDE SEQUENCE</scope>
    <source>
        <strain evidence="5">Cailab_2022a</strain>
    </source>
</reference>
<dbReference type="Gene3D" id="3.30.160.20">
    <property type="match status" value="3"/>
</dbReference>